<keyword evidence="2" id="KW-1185">Reference proteome</keyword>
<accession>A0A142EQK0</accession>
<organism evidence="1 2">
    <name type="scientific">Algoriphagus sanaruensis</name>
    <dbReference type="NCBI Taxonomy" id="1727163"/>
    <lineage>
        <taxon>Bacteria</taxon>
        <taxon>Pseudomonadati</taxon>
        <taxon>Bacteroidota</taxon>
        <taxon>Cytophagia</taxon>
        <taxon>Cytophagales</taxon>
        <taxon>Cyclobacteriaceae</taxon>
        <taxon>Algoriphagus</taxon>
    </lineage>
</organism>
<dbReference type="SUPFAM" id="SSF56935">
    <property type="entry name" value="Porins"/>
    <property type="match status" value="1"/>
</dbReference>
<name>A0A142EQK0_9BACT</name>
<sequence>MKQWIFLVVCLGLPFFGFAQTQLFDQSYGARSLGMGNIRMMIGDSWSILNHVGSLDRLEYSEVSIGLDQRFGIQELSTLSFSGAWKSKIGTAGIGISRFGGQAFNQQLLGLGFSNTLGIVSLGGRIDWFQTQIEGFGSGSAFLFSMGGVAELSPEFFLGANFSNLNQSKLSKSSDLKLPTSIQLGVTYLPSDFLRISAELDKSIELPAQVRVGLESFLKPWLYLRTGIHSQPSRLHFGFGIRKNGWGLDYALGQQTALGSTHHLSLILKWTE</sequence>
<dbReference type="PATRIC" id="fig|1727163.4.peg.2761"/>
<protein>
    <submittedName>
        <fullName evidence="1">Uncharacterized protein</fullName>
    </submittedName>
</protein>
<dbReference type="OrthoDB" id="9786645at2"/>
<proteinExistence type="predicted"/>
<evidence type="ECO:0000313" key="2">
    <source>
        <dbReference type="Proteomes" id="UP000073816"/>
    </source>
</evidence>
<evidence type="ECO:0000313" key="1">
    <source>
        <dbReference type="EMBL" id="AMQ57405.1"/>
    </source>
</evidence>
<dbReference type="EMBL" id="CP012836">
    <property type="protein sequence ID" value="AMQ57405.1"/>
    <property type="molecule type" value="Genomic_DNA"/>
</dbReference>
<gene>
    <name evidence="1" type="ORF">AO498_13235</name>
</gene>
<reference evidence="1 2" key="2">
    <citation type="journal article" date="2016" name="Genome Announc.">
        <title>Complete Genome Sequence of Algoriphagus sp. Strain M8-2, Isolated from a Brackish Lake.</title>
        <authorList>
            <person name="Muraguchi Y."/>
            <person name="Kushimoto K."/>
            <person name="Ohtsubo Y."/>
            <person name="Suzuki T."/>
            <person name="Dohra H."/>
            <person name="Kimbara K."/>
            <person name="Shintani M."/>
        </authorList>
    </citation>
    <scope>NUCLEOTIDE SEQUENCE [LARGE SCALE GENOMIC DNA]</scope>
    <source>
        <strain evidence="1 2">M8-2</strain>
    </source>
</reference>
<dbReference type="STRING" id="1727163.AO498_13235"/>
<dbReference type="KEGG" id="alm:AO498_13235"/>
<reference evidence="2" key="1">
    <citation type="submission" date="2015-09" db="EMBL/GenBank/DDBJ databases">
        <title>Complete sequence of Algoriphagus sp. M8-2.</title>
        <authorList>
            <person name="Shintani M."/>
        </authorList>
    </citation>
    <scope>NUCLEOTIDE SEQUENCE [LARGE SCALE GENOMIC DNA]</scope>
    <source>
        <strain evidence="2">M8-2</strain>
    </source>
</reference>
<dbReference type="RefSeq" id="WP_067548540.1">
    <property type="nucleotide sequence ID" value="NZ_CP012836.1"/>
</dbReference>
<dbReference type="AlphaFoldDB" id="A0A142EQK0"/>
<dbReference type="Proteomes" id="UP000073816">
    <property type="component" value="Chromosome"/>
</dbReference>